<comment type="caution">
    <text evidence="2">The sequence shown here is derived from an EMBL/GenBank/DDBJ whole genome shotgun (WGS) entry which is preliminary data.</text>
</comment>
<feature type="region of interest" description="Disordered" evidence="1">
    <location>
        <begin position="173"/>
        <end position="193"/>
    </location>
</feature>
<evidence type="ECO:0000256" key="1">
    <source>
        <dbReference type="SAM" id="MobiDB-lite"/>
    </source>
</evidence>
<dbReference type="EMBL" id="CACVBS010000029">
    <property type="protein sequence ID" value="CAA7260393.1"/>
    <property type="molecule type" value="Genomic_DNA"/>
</dbReference>
<dbReference type="Proteomes" id="UP000467700">
    <property type="component" value="Unassembled WGS sequence"/>
</dbReference>
<sequence>MFNVSRSYAPDAWLAPVPQLTKGGKALDAQTTIRIEKSRFSVSTINNELLPELLSWSALMDSPLPSLALDPIPKCAAKSKKCESLESDQERQPSLKIPLSSILDPTTLEVGFDASCFDGMDDLLISSPLDAYAELCWSDGVVAHSRSQSEPITFAPYRRAAAGQCRRRRMRPAFVTRDASSDESDTDSDDECRTYRDEDTVRLMCGSGDMSGEGLGGFPSYDDENDGHGISSFMVFESRFSNPHESVGCFPIPASPPKSARRRFASFCANRLPFVRTHTP</sequence>
<organism evidence="2 3">
    <name type="scientific">Cyclocybe aegerita</name>
    <name type="common">Black poplar mushroom</name>
    <name type="synonym">Agrocybe aegerita</name>
    <dbReference type="NCBI Taxonomy" id="1973307"/>
    <lineage>
        <taxon>Eukaryota</taxon>
        <taxon>Fungi</taxon>
        <taxon>Dikarya</taxon>
        <taxon>Basidiomycota</taxon>
        <taxon>Agaricomycotina</taxon>
        <taxon>Agaricomycetes</taxon>
        <taxon>Agaricomycetidae</taxon>
        <taxon>Agaricales</taxon>
        <taxon>Agaricineae</taxon>
        <taxon>Bolbitiaceae</taxon>
        <taxon>Cyclocybe</taxon>
    </lineage>
</organism>
<protein>
    <submittedName>
        <fullName evidence="2">Uncharacterized protein</fullName>
    </submittedName>
</protein>
<dbReference type="AlphaFoldDB" id="A0A8S0WEY2"/>
<name>A0A8S0WEY2_CYCAE</name>
<accession>A0A8S0WEY2</accession>
<evidence type="ECO:0000313" key="3">
    <source>
        <dbReference type="Proteomes" id="UP000467700"/>
    </source>
</evidence>
<dbReference type="OrthoDB" id="2793621at2759"/>
<keyword evidence="3" id="KW-1185">Reference proteome</keyword>
<evidence type="ECO:0000313" key="2">
    <source>
        <dbReference type="EMBL" id="CAA7260393.1"/>
    </source>
</evidence>
<gene>
    <name evidence="2" type="ORF">AAE3_LOCUS2757</name>
</gene>
<reference evidence="2 3" key="1">
    <citation type="submission" date="2020-01" db="EMBL/GenBank/DDBJ databases">
        <authorList>
            <person name="Gupta K D."/>
        </authorList>
    </citation>
    <scope>NUCLEOTIDE SEQUENCE [LARGE SCALE GENOMIC DNA]</scope>
</reference>
<feature type="compositionally biased region" description="Acidic residues" evidence="1">
    <location>
        <begin position="181"/>
        <end position="190"/>
    </location>
</feature>
<proteinExistence type="predicted"/>